<name>A0A2I4CGK9_AUSLI</name>
<dbReference type="GeneID" id="106528492"/>
<keyword evidence="4 11" id="KW-0282">Flagellum</keyword>
<dbReference type="FunCoup" id="A0A2I4CGK9">
    <property type="interactions" value="663"/>
</dbReference>
<evidence type="ECO:0000256" key="5">
    <source>
        <dbReference type="ARBA" id="ARBA00023054"/>
    </source>
</evidence>
<keyword evidence="5 12" id="KW-0175">Coiled coil</keyword>
<dbReference type="Proteomes" id="UP000192220">
    <property type="component" value="Unplaced"/>
</dbReference>
<keyword evidence="7" id="KW-0206">Cytoskeleton</keyword>
<comment type="function">
    <text evidence="9">Microtubule inner protein (MIP) part of the dynein-decorated doublet microtubules (DMTs) in cilia and flagellar axoneme. Forms filamentous polymers in the walls of ciliary and flagellar microtubules.</text>
</comment>
<evidence type="ECO:0000313" key="13">
    <source>
        <dbReference type="Proteomes" id="UP000192220"/>
    </source>
</evidence>
<dbReference type="GO" id="GO:0060271">
    <property type="term" value="P:cilium assembly"/>
    <property type="evidence" value="ECO:0007669"/>
    <property type="project" value="UniProtKB-UniRule"/>
</dbReference>
<sequence>MDHRLQEATGPDPANMDVMLNLSEEFRAKCKTLMEETSKACKRLQDEDSRHLNQRVRDIQFLQKEMELKLGEIILEADVLVALQSRVMKALEVCKESLRVNILCQEDRKKHTSSERQQDEVNKELLKEKKVTEDVASLLERVAEQVSEQIRLNRSTKYHLERDLKEIFEAQNIDNPCALMTVHSNLTQEKPKDNCTEPPSVTVTPKQWENISDLNIAKAVQQKTNSMSLRTLVESVLQQTAADVQKQFQATTVAFQLYIHQVKFSKDQMEEKLSKILSEITAQQLIRQDLQASITENEHFLSLAQARWSQRHQSPGKKQFQDPAQVQLRTEIQQLTAHIKKLREEMAQSEKQEIVLFSSQQKLQESIDIKANSLYTDEVLCKQHRESIIIFNF</sequence>
<evidence type="ECO:0000256" key="4">
    <source>
        <dbReference type="ARBA" id="ARBA00022846"/>
    </source>
</evidence>
<dbReference type="CTD" id="83659"/>
<dbReference type="PANTHER" id="PTHR19960">
    <property type="entry name" value="TEKTIN"/>
    <property type="match status" value="1"/>
</dbReference>
<dbReference type="InParanoid" id="A0A2I4CGK9"/>
<reference evidence="14" key="1">
    <citation type="submission" date="2025-08" db="UniProtKB">
        <authorList>
            <consortium name="RefSeq"/>
        </authorList>
    </citation>
    <scope>IDENTIFICATION</scope>
    <source>
        <strain evidence="14">Quisiro</strain>
        <tissue evidence="14">Liver</tissue>
    </source>
</reference>
<dbReference type="AlphaFoldDB" id="A0A2I4CGK9"/>
<keyword evidence="8 11" id="KW-0966">Cell projection</keyword>
<comment type="subunit">
    <text evidence="10">Microtubule inner protein component of sperm flagellar doublet microtubules.</text>
</comment>
<dbReference type="InterPro" id="IPR048256">
    <property type="entry name" value="Tektin-like"/>
</dbReference>
<evidence type="ECO:0000256" key="9">
    <source>
        <dbReference type="ARBA" id="ARBA00045224"/>
    </source>
</evidence>
<proteinExistence type="inferred from homology"/>
<dbReference type="GO" id="GO:0015630">
    <property type="term" value="C:microtubule cytoskeleton"/>
    <property type="evidence" value="ECO:0007669"/>
    <property type="project" value="UniProtKB-UniRule"/>
</dbReference>
<keyword evidence="6 11" id="KW-0969">Cilium</keyword>
<evidence type="ECO:0000256" key="10">
    <source>
        <dbReference type="ARBA" id="ARBA00046435"/>
    </source>
</evidence>
<dbReference type="GO" id="GO:0060294">
    <property type="term" value="P:cilium movement involved in cell motility"/>
    <property type="evidence" value="ECO:0007669"/>
    <property type="project" value="UniProtKB-UniRule"/>
</dbReference>
<dbReference type="Pfam" id="PF03148">
    <property type="entry name" value="Tektin"/>
    <property type="match status" value="1"/>
</dbReference>
<organism evidence="13 14">
    <name type="scientific">Austrofundulus limnaeus</name>
    <name type="common">Annual killifish</name>
    <dbReference type="NCBI Taxonomy" id="52670"/>
    <lineage>
        <taxon>Eukaryota</taxon>
        <taxon>Metazoa</taxon>
        <taxon>Chordata</taxon>
        <taxon>Craniata</taxon>
        <taxon>Vertebrata</taxon>
        <taxon>Euteleostomi</taxon>
        <taxon>Actinopterygii</taxon>
        <taxon>Neopterygii</taxon>
        <taxon>Teleostei</taxon>
        <taxon>Neoteleostei</taxon>
        <taxon>Acanthomorphata</taxon>
        <taxon>Ovalentaria</taxon>
        <taxon>Atherinomorphae</taxon>
        <taxon>Cyprinodontiformes</taxon>
        <taxon>Rivulidae</taxon>
        <taxon>Austrofundulus</taxon>
    </lineage>
</organism>
<evidence type="ECO:0000256" key="7">
    <source>
        <dbReference type="ARBA" id="ARBA00023212"/>
    </source>
</evidence>
<protein>
    <recommendedName>
        <fullName evidence="11">Tektin</fullName>
    </recommendedName>
</protein>
<evidence type="ECO:0000256" key="8">
    <source>
        <dbReference type="ARBA" id="ARBA00023273"/>
    </source>
</evidence>
<comment type="subcellular location">
    <subcellularLocation>
        <location evidence="11">Cytoplasm</location>
        <location evidence="11">Cytoskeleton</location>
        <location evidence="11">Cilium axoneme</location>
    </subcellularLocation>
    <subcellularLocation>
        <location evidence="1">Cytoplasm</location>
        <location evidence="1">Cytoskeleton</location>
        <location evidence="1">Flagellum axoneme</location>
    </subcellularLocation>
</comment>
<evidence type="ECO:0000256" key="11">
    <source>
        <dbReference type="RuleBase" id="RU367040"/>
    </source>
</evidence>
<dbReference type="KEGG" id="alim:106528492"/>
<dbReference type="STRING" id="52670.A0A2I4CGK9"/>
<evidence type="ECO:0000256" key="12">
    <source>
        <dbReference type="SAM" id="Coils"/>
    </source>
</evidence>
<keyword evidence="3" id="KW-0963">Cytoplasm</keyword>
<dbReference type="GO" id="GO:0005930">
    <property type="term" value="C:axoneme"/>
    <property type="evidence" value="ECO:0007669"/>
    <property type="project" value="UniProtKB-SubCell"/>
</dbReference>
<evidence type="ECO:0000256" key="2">
    <source>
        <dbReference type="ARBA" id="ARBA00007209"/>
    </source>
</evidence>
<dbReference type="PANTHER" id="PTHR19960:SF25">
    <property type="entry name" value="TEKTIN-1"/>
    <property type="match status" value="1"/>
</dbReference>
<accession>A0A2I4CGK9</accession>
<dbReference type="RefSeq" id="XP_013879125.1">
    <property type="nucleotide sequence ID" value="XM_014023671.1"/>
</dbReference>
<evidence type="ECO:0000256" key="3">
    <source>
        <dbReference type="ARBA" id="ARBA00022490"/>
    </source>
</evidence>
<dbReference type="GO" id="GO:0005634">
    <property type="term" value="C:nucleus"/>
    <property type="evidence" value="ECO:0007669"/>
    <property type="project" value="TreeGrafter"/>
</dbReference>
<evidence type="ECO:0000256" key="1">
    <source>
        <dbReference type="ARBA" id="ARBA00004611"/>
    </source>
</evidence>
<dbReference type="InterPro" id="IPR000435">
    <property type="entry name" value="Tektins"/>
</dbReference>
<dbReference type="OrthoDB" id="10054259at2759"/>
<evidence type="ECO:0000256" key="6">
    <source>
        <dbReference type="ARBA" id="ARBA00023069"/>
    </source>
</evidence>
<keyword evidence="13" id="KW-1185">Reference proteome</keyword>
<evidence type="ECO:0000313" key="14">
    <source>
        <dbReference type="RefSeq" id="XP_013879125.1"/>
    </source>
</evidence>
<comment type="similarity">
    <text evidence="2 11">Belongs to the tektin family.</text>
</comment>
<gene>
    <name evidence="14" type="primary">tekt1</name>
</gene>
<feature type="coiled-coil region" evidence="12">
    <location>
        <begin position="325"/>
        <end position="352"/>
    </location>
</feature>